<reference evidence="2" key="2">
    <citation type="journal article" date="2007" name="Science">
        <title>Draft genome sequence of the sexually transmitted pathogen Trichomonas vaginalis.</title>
        <authorList>
            <person name="Carlton J.M."/>
            <person name="Hirt R.P."/>
            <person name="Silva J.C."/>
            <person name="Delcher A.L."/>
            <person name="Schatz M."/>
            <person name="Zhao Q."/>
            <person name="Wortman J.R."/>
            <person name="Bidwell S.L."/>
            <person name="Alsmark U.C.M."/>
            <person name="Besteiro S."/>
            <person name="Sicheritz-Ponten T."/>
            <person name="Noel C.J."/>
            <person name="Dacks J.B."/>
            <person name="Foster P.G."/>
            <person name="Simillion C."/>
            <person name="Van de Peer Y."/>
            <person name="Miranda-Saavedra D."/>
            <person name="Barton G.J."/>
            <person name="Westrop G.D."/>
            <person name="Mueller S."/>
            <person name="Dessi D."/>
            <person name="Fiori P.L."/>
            <person name="Ren Q."/>
            <person name="Paulsen I."/>
            <person name="Zhang H."/>
            <person name="Bastida-Corcuera F.D."/>
            <person name="Simoes-Barbosa A."/>
            <person name="Brown M.T."/>
            <person name="Hayes R.D."/>
            <person name="Mukherjee M."/>
            <person name="Okumura C.Y."/>
            <person name="Schneider R."/>
            <person name="Smith A.J."/>
            <person name="Vanacova S."/>
            <person name="Villalvazo M."/>
            <person name="Haas B.J."/>
            <person name="Pertea M."/>
            <person name="Feldblyum T.V."/>
            <person name="Utterback T.R."/>
            <person name="Shu C.L."/>
            <person name="Osoegawa K."/>
            <person name="de Jong P.J."/>
            <person name="Hrdy I."/>
            <person name="Horvathova L."/>
            <person name="Zubacova Z."/>
            <person name="Dolezal P."/>
            <person name="Malik S.B."/>
            <person name="Logsdon J.M. Jr."/>
            <person name="Henze K."/>
            <person name="Gupta A."/>
            <person name="Wang C.C."/>
            <person name="Dunne R.L."/>
            <person name="Upcroft J.A."/>
            <person name="Upcroft P."/>
            <person name="White O."/>
            <person name="Salzberg S.L."/>
            <person name="Tang P."/>
            <person name="Chiu C.-H."/>
            <person name="Lee Y.-S."/>
            <person name="Embley T.M."/>
            <person name="Coombs G.H."/>
            <person name="Mottram J.C."/>
            <person name="Tachezy J."/>
            <person name="Fraser-Liggett C.M."/>
            <person name="Johnson P.J."/>
        </authorList>
    </citation>
    <scope>NUCLEOTIDE SEQUENCE [LARGE SCALE GENOMIC DNA]</scope>
    <source>
        <strain evidence="2">G3</strain>
    </source>
</reference>
<proteinExistence type="predicted"/>
<gene>
    <name evidence="2" type="ORF">TVAG_061990</name>
</gene>
<reference evidence="2" key="1">
    <citation type="submission" date="2006-10" db="EMBL/GenBank/DDBJ databases">
        <authorList>
            <person name="Amadeo P."/>
            <person name="Zhao Q."/>
            <person name="Wortman J."/>
            <person name="Fraser-Liggett C."/>
            <person name="Carlton J."/>
        </authorList>
    </citation>
    <scope>NUCLEOTIDE SEQUENCE</scope>
    <source>
        <strain evidence="2">G3</strain>
    </source>
</reference>
<dbReference type="KEGG" id="tva:4769248"/>
<dbReference type="VEuPathDB" id="TrichDB:TVAG_061990"/>
<protein>
    <submittedName>
        <fullName evidence="2">Uncharacterized protein</fullName>
    </submittedName>
</protein>
<keyword evidence="1" id="KW-1133">Transmembrane helix</keyword>
<dbReference type="InParanoid" id="A2E7W4"/>
<accession>A2E7W4</accession>
<dbReference type="OrthoDB" id="10674895at2759"/>
<evidence type="ECO:0000313" key="2">
    <source>
        <dbReference type="EMBL" id="EAY11295.1"/>
    </source>
</evidence>
<keyword evidence="3" id="KW-1185">Reference proteome</keyword>
<dbReference type="AlphaFoldDB" id="A2E7W4"/>
<name>A2E7W4_TRIV3</name>
<sequence>MKVYTFDTRVFNNWITILLVLLLTVIIGYTNQTDIYQKLNSLPENRTELLPFKEYNLTQQGQTNKFNWYFRFQCALDVTRANILRSMKIGIQNKYFKYTIPLKIQDNRSNAYNGEIFTHFYGRLNMSFMYMFEPLIEEEYNLSMTGYYFTNTLLNVLDDELETLKFNRICFKNGSLHTFSQSTLVNYREVSSFNYQNVRFNSIVDHNYKDFIKRNNGTYEINKARLFFAKKYTKYDQYLKDIISPMHQINSIAGKMMNIFYVNDKQLYTPFDAQESMVYINPEDSVCFDELHIIQPKITTTLENFTTTASVNGTVHDLVILNSTGVLNYSQIFIDALNTSDIEYVQTNTSFNETVSILSNAKFVLVPSSWNEQYLLHFIRGTIMYVAPTPHLQFKVQRNNTKYIQFERSGSYEITPENVKKAISETEKCDVVFAYLKDIIKCV</sequence>
<keyword evidence="1" id="KW-0472">Membrane</keyword>
<evidence type="ECO:0000256" key="1">
    <source>
        <dbReference type="SAM" id="Phobius"/>
    </source>
</evidence>
<dbReference type="EMBL" id="DS113322">
    <property type="protein sequence ID" value="EAY11295.1"/>
    <property type="molecule type" value="Genomic_DNA"/>
</dbReference>
<evidence type="ECO:0000313" key="3">
    <source>
        <dbReference type="Proteomes" id="UP000001542"/>
    </source>
</evidence>
<dbReference type="VEuPathDB" id="TrichDB:TVAGG3_0282500"/>
<dbReference type="RefSeq" id="XP_001323518.1">
    <property type="nucleotide sequence ID" value="XM_001323483.1"/>
</dbReference>
<dbReference type="Proteomes" id="UP000001542">
    <property type="component" value="Unassembled WGS sequence"/>
</dbReference>
<feature type="transmembrane region" description="Helical" evidence="1">
    <location>
        <begin position="12"/>
        <end position="30"/>
    </location>
</feature>
<keyword evidence="1" id="KW-0812">Transmembrane</keyword>
<organism evidence="2 3">
    <name type="scientific">Trichomonas vaginalis (strain ATCC PRA-98 / G3)</name>
    <dbReference type="NCBI Taxonomy" id="412133"/>
    <lineage>
        <taxon>Eukaryota</taxon>
        <taxon>Metamonada</taxon>
        <taxon>Parabasalia</taxon>
        <taxon>Trichomonadida</taxon>
        <taxon>Trichomonadidae</taxon>
        <taxon>Trichomonas</taxon>
    </lineage>
</organism>